<keyword evidence="1 15" id="KW-0540">Nuclease</keyword>
<evidence type="ECO:0000256" key="10">
    <source>
        <dbReference type="ARBA" id="ARBA00023125"/>
    </source>
</evidence>
<dbReference type="GO" id="GO:0043138">
    <property type="term" value="F:3'-5' DNA helicase activity"/>
    <property type="evidence" value="ECO:0007669"/>
    <property type="project" value="UniProtKB-UniRule"/>
</dbReference>
<dbReference type="Gene3D" id="3.40.50.300">
    <property type="entry name" value="P-loop containing nucleotide triphosphate hydrolases"/>
    <property type="match status" value="2"/>
</dbReference>
<evidence type="ECO:0000256" key="14">
    <source>
        <dbReference type="ARBA" id="ARBA00048988"/>
    </source>
</evidence>
<evidence type="ECO:0000256" key="4">
    <source>
        <dbReference type="ARBA" id="ARBA00022763"/>
    </source>
</evidence>
<dbReference type="EC" id="3.1.11.5" evidence="15"/>
<comment type="subunit">
    <text evidence="15">Heterotrimer of RecB, RecC and RecD. All subunits contribute to DNA-binding. Interacts with RecA.</text>
</comment>
<keyword evidence="10 15" id="KW-0238">DNA-binding</keyword>
<keyword evidence="2 15" id="KW-0479">Metal-binding</keyword>
<organism evidence="19 20">
    <name type="scientific">Candidatus Macondimonas diazotrophica</name>
    <dbReference type="NCBI Taxonomy" id="2305248"/>
    <lineage>
        <taxon>Bacteria</taxon>
        <taxon>Pseudomonadati</taxon>
        <taxon>Pseudomonadota</taxon>
        <taxon>Gammaproteobacteria</taxon>
        <taxon>Chromatiales</taxon>
        <taxon>Ectothiorhodospiraceae</taxon>
        <taxon>Candidatus Macondimonas</taxon>
    </lineage>
</organism>
<keyword evidence="3 15" id="KW-0547">Nucleotide-binding</keyword>
<keyword evidence="12 15" id="KW-0413">Isomerase</keyword>
<proteinExistence type="inferred from homology"/>
<dbReference type="SUPFAM" id="SSF52540">
    <property type="entry name" value="P-loop containing nucleoside triphosphate hydrolases"/>
    <property type="match status" value="1"/>
</dbReference>
<keyword evidence="6 15" id="KW-0347">Helicase</keyword>
<dbReference type="RefSeq" id="WP_135280863.1">
    <property type="nucleotide sequence ID" value="NZ_SRIO01000003.1"/>
</dbReference>
<dbReference type="GO" id="GO:0005829">
    <property type="term" value="C:cytosol"/>
    <property type="evidence" value="ECO:0007669"/>
    <property type="project" value="TreeGrafter"/>
</dbReference>
<protein>
    <recommendedName>
        <fullName evidence="15">RecBCD enzyme subunit RecB</fullName>
        <ecNumber evidence="15">3.1.11.5</ecNumber>
        <ecNumber evidence="15">5.6.2.4</ecNumber>
    </recommendedName>
    <alternativeName>
        <fullName evidence="15">DNA 3'-5' helicase subunit RecB</fullName>
    </alternativeName>
    <alternativeName>
        <fullName evidence="15">Exonuclease V subunit RecB</fullName>
        <shortName evidence="15">ExoV subunit RecB</shortName>
    </alternativeName>
    <alternativeName>
        <fullName evidence="15">Helicase/nuclease RecBCD subunit RecB</fullName>
    </alternativeName>
</protein>
<dbReference type="EMBL" id="SRIO01000003">
    <property type="protein sequence ID" value="TFZ83446.1"/>
    <property type="molecule type" value="Genomic_DNA"/>
</dbReference>
<keyword evidence="4 15" id="KW-0227">DNA damage</keyword>
<dbReference type="Pfam" id="PF13361">
    <property type="entry name" value="UvrD_C"/>
    <property type="match status" value="1"/>
</dbReference>
<dbReference type="Gene3D" id="1.10.3170.10">
    <property type="entry name" value="Recbcd, chain B, domain 2"/>
    <property type="match status" value="1"/>
</dbReference>
<evidence type="ECO:0000256" key="1">
    <source>
        <dbReference type="ARBA" id="ARBA00022722"/>
    </source>
</evidence>
<name>A0A4Z0FCF9_9GAMM</name>
<keyword evidence="9 15" id="KW-0460">Magnesium</keyword>
<dbReference type="InterPro" id="IPR038726">
    <property type="entry name" value="PDDEXK_AddAB-type"/>
</dbReference>
<dbReference type="InterPro" id="IPR004586">
    <property type="entry name" value="RecB"/>
</dbReference>
<dbReference type="HAMAP" id="MF_01485">
    <property type="entry name" value="RecB"/>
    <property type="match status" value="1"/>
</dbReference>
<dbReference type="GO" id="GO:0000724">
    <property type="term" value="P:double-strand break repair via homologous recombination"/>
    <property type="evidence" value="ECO:0007669"/>
    <property type="project" value="UniProtKB-UniRule"/>
</dbReference>
<dbReference type="PANTHER" id="PTHR11070:SF23">
    <property type="entry name" value="RECBCD ENZYME SUBUNIT RECB"/>
    <property type="match status" value="1"/>
</dbReference>
<dbReference type="GO" id="GO:0003677">
    <property type="term" value="F:DNA binding"/>
    <property type="evidence" value="ECO:0007669"/>
    <property type="project" value="UniProtKB-UniRule"/>
</dbReference>
<keyword evidence="7 15" id="KW-0269">Exonuclease</keyword>
<comment type="catalytic activity">
    <reaction evidence="14 15">
        <text>ATP + H2O = ADP + phosphate + H(+)</text>
        <dbReference type="Rhea" id="RHEA:13065"/>
        <dbReference type="ChEBI" id="CHEBI:15377"/>
        <dbReference type="ChEBI" id="CHEBI:15378"/>
        <dbReference type="ChEBI" id="CHEBI:30616"/>
        <dbReference type="ChEBI" id="CHEBI:43474"/>
        <dbReference type="ChEBI" id="CHEBI:456216"/>
        <dbReference type="EC" id="5.6.2.4"/>
    </reaction>
</comment>
<feature type="region of interest" description="DNA-binding and helicase activity, interacts with RecC" evidence="15">
    <location>
        <begin position="1"/>
        <end position="883"/>
    </location>
</feature>
<evidence type="ECO:0000256" key="13">
    <source>
        <dbReference type="ARBA" id="ARBA00034617"/>
    </source>
</evidence>
<dbReference type="InterPro" id="IPR011335">
    <property type="entry name" value="Restrct_endonuc-II-like"/>
</dbReference>
<evidence type="ECO:0000259" key="17">
    <source>
        <dbReference type="PROSITE" id="PS51198"/>
    </source>
</evidence>
<evidence type="ECO:0000256" key="8">
    <source>
        <dbReference type="ARBA" id="ARBA00022840"/>
    </source>
</evidence>
<comment type="cofactor">
    <cofactor evidence="15">
        <name>Mg(2+)</name>
        <dbReference type="ChEBI" id="CHEBI:18420"/>
    </cofactor>
    <text evidence="15">Binds 1 Mg(2+) ion per subunit.</text>
</comment>
<comment type="miscellaneous">
    <text evidence="15">In the RecBCD complex, RecB has a slow 3'-5' helicase, an exonuclease activity and loads RecA onto ssDNA, RecD has a fast 5'-3' helicase activity, while RecC stimulates the ATPase and processivity of the RecB helicase and contributes to recognition of the Chi site.</text>
</comment>
<dbReference type="InterPro" id="IPR027417">
    <property type="entry name" value="P-loop_NTPase"/>
</dbReference>
<evidence type="ECO:0000256" key="9">
    <source>
        <dbReference type="ARBA" id="ARBA00022842"/>
    </source>
</evidence>
<evidence type="ECO:0000256" key="7">
    <source>
        <dbReference type="ARBA" id="ARBA00022839"/>
    </source>
</evidence>
<feature type="region of interest" description="Nuclease activity, interacts with RecD and RecA" evidence="15">
    <location>
        <begin position="905"/>
        <end position="1182"/>
    </location>
</feature>
<comment type="domain">
    <text evidence="15">The N-terminal DNA-binding domain is a ssDNA-dependent ATPase and has ATP-dependent 3'-5' helicase function. This domain interacts with RecC.</text>
</comment>
<evidence type="ECO:0000313" key="20">
    <source>
        <dbReference type="Proteomes" id="UP000297890"/>
    </source>
</evidence>
<evidence type="ECO:0000256" key="6">
    <source>
        <dbReference type="ARBA" id="ARBA00022806"/>
    </source>
</evidence>
<evidence type="ECO:0000256" key="11">
    <source>
        <dbReference type="ARBA" id="ARBA00023204"/>
    </source>
</evidence>
<comment type="similarity">
    <text evidence="15">Belongs to the helicase family. UvrD subfamily.</text>
</comment>
<evidence type="ECO:0000256" key="5">
    <source>
        <dbReference type="ARBA" id="ARBA00022801"/>
    </source>
</evidence>
<dbReference type="CDD" id="cd22352">
    <property type="entry name" value="RecB_C-like"/>
    <property type="match status" value="1"/>
</dbReference>
<dbReference type="OrthoDB" id="9810135at2"/>
<dbReference type="PROSITE" id="PS51217">
    <property type="entry name" value="UVRD_HELICASE_CTER"/>
    <property type="match status" value="1"/>
</dbReference>
<keyword evidence="5 15" id="KW-0378">Hydrolase</keyword>
<dbReference type="InterPro" id="IPR014016">
    <property type="entry name" value="UvrD-like_ATP-bd"/>
</dbReference>
<accession>A0A4Z0FCF9</accession>
<dbReference type="Gene3D" id="1.10.486.10">
    <property type="entry name" value="PCRA, domain 4"/>
    <property type="match status" value="1"/>
</dbReference>
<dbReference type="GO" id="GO:0016887">
    <property type="term" value="F:ATP hydrolysis activity"/>
    <property type="evidence" value="ECO:0007669"/>
    <property type="project" value="RHEA"/>
</dbReference>
<dbReference type="EC" id="5.6.2.4" evidence="15"/>
<evidence type="ECO:0000256" key="16">
    <source>
        <dbReference type="PROSITE-ProRule" id="PRU00560"/>
    </source>
</evidence>
<feature type="binding site" evidence="15">
    <location>
        <position position="1084"/>
    </location>
    <ligand>
        <name>Mg(2+)</name>
        <dbReference type="ChEBI" id="CHEBI:18420"/>
    </ligand>
</feature>
<comment type="catalytic activity">
    <reaction evidence="15">
        <text>Exonucleolytic cleavage (in the presence of ATP) in either 5'- to 3'- or 3'- to 5'-direction to yield 5'-phosphooligonucleotides.</text>
        <dbReference type="EC" id="3.1.11.5"/>
    </reaction>
</comment>
<dbReference type="Pfam" id="PF00580">
    <property type="entry name" value="UvrD-helicase"/>
    <property type="match status" value="1"/>
</dbReference>
<evidence type="ECO:0000256" key="2">
    <source>
        <dbReference type="ARBA" id="ARBA00022723"/>
    </source>
</evidence>
<dbReference type="NCBIfam" id="TIGR00609">
    <property type="entry name" value="recB"/>
    <property type="match status" value="1"/>
</dbReference>
<evidence type="ECO:0000313" key="19">
    <source>
        <dbReference type="EMBL" id="TFZ83446.1"/>
    </source>
</evidence>
<evidence type="ECO:0000256" key="15">
    <source>
        <dbReference type="HAMAP-Rule" id="MF_01485"/>
    </source>
</evidence>
<comment type="function">
    <text evidence="15">A helicase/nuclease that prepares dsDNA breaks (DSB) for recombinational DNA repair. Binds to DSBs and unwinds DNA via a highly rapid and processive ATP-dependent bidirectional helicase activity. Unwinds dsDNA until it encounters a Chi (crossover hotspot instigator) sequence from the 3' direction. Cuts ssDNA a few nucleotides 3' to the Chi site. The properties and activities of the enzyme are changed at Chi. The Chi-altered holoenzyme produces a long 3'-ssDNA overhang and facilitates RecA-binding to the ssDNA for homologous DNA recombination and repair. Holoenzyme degrades any linearized DNA that is unable to undergo homologous recombination. In the holoenzyme this subunit contributes ATPase, 3'-5' helicase, exonuclease activity and loads RecA onto ssDNA.</text>
</comment>
<keyword evidence="8 15" id="KW-0067">ATP-binding</keyword>
<comment type="caution">
    <text evidence="19">The sequence shown here is derived from an EMBL/GenBank/DDBJ whole genome shotgun (WGS) entry which is preliminary data.</text>
</comment>
<feature type="active site" description="For nuclease activity" evidence="15">
    <location>
        <position position="1084"/>
    </location>
</feature>
<feature type="domain" description="UvrD-like helicase ATP-binding" evidence="17">
    <location>
        <begin position="3"/>
        <end position="464"/>
    </location>
</feature>
<feature type="binding site" evidence="15">
    <location>
        <position position="957"/>
    </location>
    <ligand>
        <name>Mg(2+)</name>
        <dbReference type="ChEBI" id="CHEBI:18420"/>
    </ligand>
</feature>
<dbReference type="PANTHER" id="PTHR11070">
    <property type="entry name" value="UVRD / RECB / PCRA DNA HELICASE FAMILY MEMBER"/>
    <property type="match status" value="1"/>
</dbReference>
<feature type="binding site" evidence="16">
    <location>
        <begin position="24"/>
        <end position="31"/>
    </location>
    <ligand>
        <name>ATP</name>
        <dbReference type="ChEBI" id="CHEBI:30616"/>
    </ligand>
</feature>
<feature type="binding site" evidence="15">
    <location>
        <position position="1071"/>
    </location>
    <ligand>
        <name>Mg(2+)</name>
        <dbReference type="ChEBI" id="CHEBI:18420"/>
    </ligand>
</feature>
<dbReference type="PROSITE" id="PS51198">
    <property type="entry name" value="UVRD_HELICASE_ATP_BIND"/>
    <property type="match status" value="1"/>
</dbReference>
<dbReference type="InterPro" id="IPR000212">
    <property type="entry name" value="DNA_helicase_UvrD/REP"/>
</dbReference>
<dbReference type="InterPro" id="IPR014017">
    <property type="entry name" value="DNA_helicase_UvrD-like_C"/>
</dbReference>
<keyword evidence="11 15" id="KW-0234">DNA repair</keyword>
<dbReference type="GO" id="GO:0008854">
    <property type="term" value="F:exodeoxyribonuclease V activity"/>
    <property type="evidence" value="ECO:0007669"/>
    <property type="project" value="UniProtKB-EC"/>
</dbReference>
<dbReference type="InterPro" id="IPR011604">
    <property type="entry name" value="PDDEXK-like_dom_sf"/>
</dbReference>
<dbReference type="Proteomes" id="UP000297890">
    <property type="component" value="Unassembled WGS sequence"/>
</dbReference>
<comment type="domain">
    <text evidence="15">The C-terminal domain has nuclease activity and interacts with RecD. It interacts with RecA, facilitating its loading onto ssDNA.</text>
</comment>
<dbReference type="AlphaFoldDB" id="A0A4Z0FCF9"/>
<dbReference type="GO" id="GO:0005524">
    <property type="term" value="F:ATP binding"/>
    <property type="evidence" value="ECO:0007669"/>
    <property type="project" value="UniProtKB-UniRule"/>
</dbReference>
<sequence>MTARLPQLLDAATLPLSGRHLVEASAGTGKTHTLADLYLRLVVESGHEVDRILVVTFTKAATAELKTRIRRRLIQARAALNGARPAQDAVDVVLGERVIDVAQAVRRLDAALMGFDRAAIFTLHGFCRSALRDHAFSAGLPMHLEMAEQSDDRATVIAADLWRRLEGTIGDPRRAFGLRRAGLSPAQLLADLKLRLNHPLAVVEAEPVEASAESAAWQALENAWQCFRKQWSSQGAEFRKLLDDNPALNRRRYTADRIERWCGGFSRLSASDELDLGVLRTLEAGVRDDWAALTPTRLAEGVKKDQKAPVHPLFETLGALLACWTRMETAWAGSARAYRRGALDEAATRLSQQRQRLGELNFSDLTVELRDALKGSGGAHLASILRTRFPAALIDEFQDTDPAQFDVFRAIYPDQGGEDGTFLILIGDPKQAIYGFRGADVYAYLGAREHLGTPWRLGRNWRSVPALVEAVNAVFSRRDDAFRLPGIVFYPVEPAQTDSAGLRAPGSAAALQCHLLPASEQPLSQGDAVRLAAQWTAAEIARLLTAAARGEAHLGDRPLQSGDIAVLVRAHDQGLAVADALRERGVGFVRRGQDSVFSTDEAQDLERILRAVLQPTRMAWLKGALATNLLGGTLDDVLALDRDEQRLEEFLERFQGHHSVWQRQGFMPMWQSLMEAHGVAARLLARPEGERRLTNVQHLAELLHHAAVSEHLGADALFNRLVSWRQEPGRLGDTALLRLESEADLVRIETIHASKGLQYPVVFCPALWKCRKAGPNTHGPAALCYHDPVRGEARLALNPQADPAIGDQAAAESLAEDLRLAYVALTRAQARCYVVDGAVREREHSALGWLLPEAEPAAVWTQLSAERPIAFGWAAAMQPDGMAVPVSARTVPLRARAVQRSVPAPRVLTSFSALWGGDPVQVVDHDEFRTGLSSLHAPQEPSPHGFPRGAMAGRALHAILERWQWHEDANGSALASLTAQVLAEEGLPAEWDTVVVSWLRALMVTPLMADGMRLGALDPARQAREMAFAFPVTGMRQKRIDALIAGLDPHWAKRPNAGQAALSGALRGVIDLVFEYEGRYYLVDYKSNWLGPRAQDYTAEALAAAMAGGGYTAQALIYALALHRHVRACVPAYDPARDFGGVFYLFLRGMAPDAPGRGVVQLRPDPALLRQLDALMAGGGAA</sequence>
<reference evidence="19 20" key="1">
    <citation type="journal article" date="2019" name="ISME J.">
        <title>Candidatus Macondimonas diazotrophica, a novel gammaproteobacterial genus dominating crude-oil-contaminated coastal sediments.</title>
        <authorList>
            <person name="Karthikeyan S."/>
            <person name="Konstantinidis K."/>
        </authorList>
    </citation>
    <scope>NUCLEOTIDE SEQUENCE [LARGE SCALE GENOMIC DNA]</scope>
    <source>
        <strain evidence="19 20">KTK01</strain>
    </source>
</reference>
<comment type="catalytic activity">
    <reaction evidence="13 15">
        <text>Couples ATP hydrolysis with the unwinding of duplex DNA by translocating in the 3'-5' direction.</text>
        <dbReference type="EC" id="5.6.2.4"/>
    </reaction>
</comment>
<keyword evidence="20" id="KW-1185">Reference proteome</keyword>
<evidence type="ECO:0000256" key="12">
    <source>
        <dbReference type="ARBA" id="ARBA00023235"/>
    </source>
</evidence>
<evidence type="ECO:0000256" key="3">
    <source>
        <dbReference type="ARBA" id="ARBA00022741"/>
    </source>
</evidence>
<dbReference type="SUPFAM" id="SSF52980">
    <property type="entry name" value="Restriction endonuclease-like"/>
    <property type="match status" value="1"/>
</dbReference>
<evidence type="ECO:0000259" key="18">
    <source>
        <dbReference type="PROSITE" id="PS51217"/>
    </source>
</evidence>
<dbReference type="GO" id="GO:0000287">
    <property type="term" value="F:magnesium ion binding"/>
    <property type="evidence" value="ECO:0007669"/>
    <property type="project" value="UniProtKB-UniRule"/>
</dbReference>
<dbReference type="GO" id="GO:0009338">
    <property type="term" value="C:exodeoxyribonuclease V complex"/>
    <property type="evidence" value="ECO:0007669"/>
    <property type="project" value="TreeGrafter"/>
</dbReference>
<dbReference type="Pfam" id="PF12705">
    <property type="entry name" value="PDDEXK_1"/>
    <property type="match status" value="1"/>
</dbReference>
<gene>
    <name evidence="15 19" type="primary">recB</name>
    <name evidence="19" type="ORF">E4680_02745</name>
</gene>
<feature type="domain" description="UvrD-like helicase C-terminal" evidence="18">
    <location>
        <begin position="490"/>
        <end position="756"/>
    </location>
</feature>
<dbReference type="Gene3D" id="3.90.320.10">
    <property type="match status" value="1"/>
</dbReference>